<gene>
    <name evidence="1" type="ORF">SDC9_190370</name>
</gene>
<reference evidence="1" key="1">
    <citation type="submission" date="2019-08" db="EMBL/GenBank/DDBJ databases">
        <authorList>
            <person name="Kucharzyk K."/>
            <person name="Murdoch R.W."/>
            <person name="Higgins S."/>
            <person name="Loffler F."/>
        </authorList>
    </citation>
    <scope>NUCLEOTIDE SEQUENCE</scope>
</reference>
<evidence type="ECO:0000313" key="1">
    <source>
        <dbReference type="EMBL" id="MPN42812.1"/>
    </source>
</evidence>
<proteinExistence type="predicted"/>
<sequence length="75" mass="7834">MLEAKVATIILPLAVWNIFSKVSPTVLSDMVYPGLSTLVLSAIITVTPFLPSSANLVKSATPPSIGVKSILKSPV</sequence>
<dbReference type="EMBL" id="VSSQ01100801">
    <property type="protein sequence ID" value="MPN42812.1"/>
    <property type="molecule type" value="Genomic_DNA"/>
</dbReference>
<name>A0A645HWG9_9ZZZZ</name>
<protein>
    <submittedName>
        <fullName evidence="1">Uncharacterized protein</fullName>
    </submittedName>
</protein>
<dbReference type="AlphaFoldDB" id="A0A645HWG9"/>
<organism evidence="1">
    <name type="scientific">bioreactor metagenome</name>
    <dbReference type="NCBI Taxonomy" id="1076179"/>
    <lineage>
        <taxon>unclassified sequences</taxon>
        <taxon>metagenomes</taxon>
        <taxon>ecological metagenomes</taxon>
    </lineage>
</organism>
<accession>A0A645HWG9</accession>
<comment type="caution">
    <text evidence="1">The sequence shown here is derived from an EMBL/GenBank/DDBJ whole genome shotgun (WGS) entry which is preliminary data.</text>
</comment>